<proteinExistence type="predicted"/>
<feature type="signal peptide" evidence="1">
    <location>
        <begin position="1"/>
        <end position="18"/>
    </location>
</feature>
<dbReference type="AlphaFoldDB" id="A0A5B8U7U9"/>
<gene>
    <name evidence="2" type="ORF">FSW04_16540</name>
</gene>
<dbReference type="EMBL" id="CP042430">
    <property type="protein sequence ID" value="QEC49021.1"/>
    <property type="molecule type" value="Genomic_DNA"/>
</dbReference>
<organism evidence="2 3">
    <name type="scientific">Baekduia soli</name>
    <dbReference type="NCBI Taxonomy" id="496014"/>
    <lineage>
        <taxon>Bacteria</taxon>
        <taxon>Bacillati</taxon>
        <taxon>Actinomycetota</taxon>
        <taxon>Thermoleophilia</taxon>
        <taxon>Solirubrobacterales</taxon>
        <taxon>Baekduiaceae</taxon>
        <taxon>Baekduia</taxon>
    </lineage>
</organism>
<evidence type="ECO:0000256" key="1">
    <source>
        <dbReference type="SAM" id="SignalP"/>
    </source>
</evidence>
<sequence>MLTSLLLSCALLGAPASAVGRHGGDQGVVRVTGTCGGGARSELKLKADDRGIEVELEVHRARRGSAWHVVIVQEGRVALRTTVRAGRSSGAFSMSRQIRDLAGADRISVRAAGPQGVTCRALGTLPGA</sequence>
<dbReference type="RefSeq" id="WP_146921210.1">
    <property type="nucleotide sequence ID" value="NZ_CP042430.1"/>
</dbReference>
<feature type="chain" id="PRO_5038487532" evidence="1">
    <location>
        <begin position="19"/>
        <end position="128"/>
    </location>
</feature>
<dbReference type="KEGG" id="bsol:FSW04_16540"/>
<evidence type="ECO:0000313" key="2">
    <source>
        <dbReference type="EMBL" id="QEC49021.1"/>
    </source>
</evidence>
<evidence type="ECO:0000313" key="3">
    <source>
        <dbReference type="Proteomes" id="UP000321805"/>
    </source>
</evidence>
<accession>A0A5B8U7U9</accession>
<name>A0A5B8U7U9_9ACTN</name>
<keyword evidence="3" id="KW-1185">Reference proteome</keyword>
<protein>
    <submittedName>
        <fullName evidence="2">Uncharacterized protein</fullName>
    </submittedName>
</protein>
<dbReference type="Proteomes" id="UP000321805">
    <property type="component" value="Chromosome"/>
</dbReference>
<keyword evidence="1" id="KW-0732">Signal</keyword>
<reference evidence="2 3" key="1">
    <citation type="journal article" date="2018" name="J. Microbiol.">
        <title>Baekduia soli gen. nov., sp. nov., a novel bacterium isolated from the soil of Baekdu Mountain and proposal of a novel family name, Baekduiaceae fam. nov.</title>
        <authorList>
            <person name="An D.S."/>
            <person name="Siddiqi M.Z."/>
            <person name="Kim K.H."/>
            <person name="Yu H.S."/>
            <person name="Im W.T."/>
        </authorList>
    </citation>
    <scope>NUCLEOTIDE SEQUENCE [LARGE SCALE GENOMIC DNA]</scope>
    <source>
        <strain evidence="2 3">BR7-21</strain>
    </source>
</reference>